<dbReference type="AlphaFoldDB" id="A0A9P5PXL5"/>
<dbReference type="InterPro" id="IPR050282">
    <property type="entry name" value="Cycloisomerase_2"/>
</dbReference>
<dbReference type="OrthoDB" id="1715191at2759"/>
<protein>
    <recommendedName>
        <fullName evidence="4">Isomerase YbhE</fullName>
    </recommendedName>
</protein>
<accession>A0A9P5PXL5</accession>
<dbReference type="Proteomes" id="UP000772434">
    <property type="component" value="Unassembled WGS sequence"/>
</dbReference>
<dbReference type="Pfam" id="PF10282">
    <property type="entry name" value="Lactonase"/>
    <property type="match status" value="1"/>
</dbReference>
<dbReference type="PANTHER" id="PTHR30344">
    <property type="entry name" value="6-PHOSPHOGLUCONOLACTONASE-RELATED"/>
    <property type="match status" value="1"/>
</dbReference>
<proteinExistence type="inferred from homology"/>
<dbReference type="InterPro" id="IPR019405">
    <property type="entry name" value="Lactonase_7-beta_prop"/>
</dbReference>
<dbReference type="Gene3D" id="2.130.10.10">
    <property type="entry name" value="YVTN repeat-like/Quinoprotein amine dehydrogenase"/>
    <property type="match status" value="1"/>
</dbReference>
<comment type="similarity">
    <text evidence="1">Belongs to the cycloisomerase 2 family.</text>
</comment>
<keyword evidence="3" id="KW-1185">Reference proteome</keyword>
<comment type="caution">
    <text evidence="2">The sequence shown here is derived from an EMBL/GenBank/DDBJ whole genome shotgun (WGS) entry which is preliminary data.</text>
</comment>
<dbReference type="InterPro" id="IPR015943">
    <property type="entry name" value="WD40/YVTN_repeat-like_dom_sf"/>
</dbReference>
<evidence type="ECO:0000256" key="1">
    <source>
        <dbReference type="ARBA" id="ARBA00005564"/>
    </source>
</evidence>
<evidence type="ECO:0008006" key="4">
    <source>
        <dbReference type="Google" id="ProtNLM"/>
    </source>
</evidence>
<evidence type="ECO:0000313" key="2">
    <source>
        <dbReference type="EMBL" id="KAF9074444.1"/>
    </source>
</evidence>
<dbReference type="PANTHER" id="PTHR30344:SF4">
    <property type="entry name" value="CYCLASE, PUTATIVE (AFU_ORTHOLOGUE AFUA_6G11580)-RELATED"/>
    <property type="match status" value="1"/>
</dbReference>
<dbReference type="SUPFAM" id="SSF75011">
    <property type="entry name" value="3-carboxy-cis,cis-mucoante lactonizing enzyme"/>
    <property type="match status" value="1"/>
</dbReference>
<organism evidence="2 3">
    <name type="scientific">Rhodocollybia butyracea</name>
    <dbReference type="NCBI Taxonomy" id="206335"/>
    <lineage>
        <taxon>Eukaryota</taxon>
        <taxon>Fungi</taxon>
        <taxon>Dikarya</taxon>
        <taxon>Basidiomycota</taxon>
        <taxon>Agaricomycotina</taxon>
        <taxon>Agaricomycetes</taxon>
        <taxon>Agaricomycetidae</taxon>
        <taxon>Agaricales</taxon>
        <taxon>Marasmiineae</taxon>
        <taxon>Omphalotaceae</taxon>
        <taxon>Rhodocollybia</taxon>
    </lineage>
</organism>
<dbReference type="EMBL" id="JADNRY010000013">
    <property type="protein sequence ID" value="KAF9074444.1"/>
    <property type="molecule type" value="Genomic_DNA"/>
</dbReference>
<sequence>MDSVVDMNPAQQILMPSPNITSPTPDTLHILSGSFRSLSLFLLAFSPTKRTLSFVQQVPGFGPHQYVGSNREKIKRLRKNSKDQTEGLKAYTTSWALPPILSSWEITPEWDVNHIDNVLITAVSSYITLPPPYTHVYSMGGPTGEAHLLSSLTGSFVEKIQELTFVPLEKLAEADKTRKALRYGSHGIEFAHSSSTDVRLAFVPVLGTNSIEVYTHNPDTGFLTHVYSSPSPRVGVEDGPRHVKIHPNGKVLYCVTEHNNLLDVYSIAGNDDTLVEGTSKWPTNPLTHLGTRSLVPPHLSYPSAPLETVHRFRGDTLMLGPSAGEGNLPTEIWATTRGATEDERGWVSVFELDQDGMLVSSLSDEGVERYETPTSGGKAHAIDLFPKSTASFESTNASHQGSPVWILLTDDSDHAAGEVREPQDEASSSKPIGGVRVLEWNGWFNGGVREVVGWPSEGKNEGLDGELMRGGSHAVWLTIEDSLD</sequence>
<evidence type="ECO:0000313" key="3">
    <source>
        <dbReference type="Proteomes" id="UP000772434"/>
    </source>
</evidence>
<dbReference type="GO" id="GO:0017057">
    <property type="term" value="F:6-phosphogluconolactonase activity"/>
    <property type="evidence" value="ECO:0007669"/>
    <property type="project" value="TreeGrafter"/>
</dbReference>
<reference evidence="2" key="1">
    <citation type="submission" date="2020-11" db="EMBL/GenBank/DDBJ databases">
        <authorList>
            <consortium name="DOE Joint Genome Institute"/>
            <person name="Ahrendt S."/>
            <person name="Riley R."/>
            <person name="Andreopoulos W."/>
            <person name="Labutti K."/>
            <person name="Pangilinan J."/>
            <person name="Ruiz-Duenas F.J."/>
            <person name="Barrasa J.M."/>
            <person name="Sanchez-Garcia M."/>
            <person name="Camarero S."/>
            <person name="Miyauchi S."/>
            <person name="Serrano A."/>
            <person name="Linde D."/>
            <person name="Babiker R."/>
            <person name="Drula E."/>
            <person name="Ayuso-Fernandez I."/>
            <person name="Pacheco R."/>
            <person name="Padilla G."/>
            <person name="Ferreira P."/>
            <person name="Barriuso J."/>
            <person name="Kellner H."/>
            <person name="Castanera R."/>
            <person name="Alfaro M."/>
            <person name="Ramirez L."/>
            <person name="Pisabarro A.G."/>
            <person name="Kuo A."/>
            <person name="Tritt A."/>
            <person name="Lipzen A."/>
            <person name="He G."/>
            <person name="Yan M."/>
            <person name="Ng V."/>
            <person name="Cullen D."/>
            <person name="Martin F."/>
            <person name="Rosso M.-N."/>
            <person name="Henrissat B."/>
            <person name="Hibbett D."/>
            <person name="Martinez A.T."/>
            <person name="Grigoriev I.V."/>
        </authorList>
    </citation>
    <scope>NUCLEOTIDE SEQUENCE</scope>
    <source>
        <strain evidence="2">AH 40177</strain>
    </source>
</reference>
<name>A0A9P5PXL5_9AGAR</name>
<gene>
    <name evidence="2" type="ORF">BDP27DRAFT_1317097</name>
</gene>